<feature type="site" description="Interaction with DNA" evidence="10">
    <location>
        <position position="153"/>
    </location>
</feature>
<dbReference type="InterPro" id="IPR003601">
    <property type="entry name" value="Topo_IA_2"/>
</dbReference>
<dbReference type="InterPro" id="IPR013825">
    <property type="entry name" value="Topo_IA_cen_sub2"/>
</dbReference>
<keyword evidence="5" id="KW-0862">Zinc</keyword>
<feature type="region of interest" description="Interaction with DNA" evidence="10">
    <location>
        <begin position="161"/>
        <end position="166"/>
    </location>
</feature>
<dbReference type="InterPro" id="IPR000380">
    <property type="entry name" value="Topo_IA"/>
</dbReference>
<dbReference type="InterPro" id="IPR005733">
    <property type="entry name" value="TopoI_bac-type"/>
</dbReference>
<dbReference type="PRINTS" id="PR00417">
    <property type="entry name" value="PRTPISMRASEI"/>
</dbReference>
<dbReference type="GO" id="GO:0003677">
    <property type="term" value="F:DNA binding"/>
    <property type="evidence" value="ECO:0007669"/>
    <property type="project" value="UniProtKB-KW"/>
</dbReference>
<comment type="caution">
    <text evidence="13">The sequence shown here is derived from an EMBL/GenBank/DDBJ whole genome shotgun (WGS) entry which is preliminary data.</text>
</comment>
<comment type="function">
    <text evidence="10">Releases the supercoiling and torsional tension of DNA, which is introduced during the DNA replication and transcription, by transiently cleaving and rejoining one strand of the DNA duplex. Introduces a single-strand break via transesterification at a target site in duplex DNA. The scissile phosphodiester is attacked by the catalytic tyrosine of the enzyme, resulting in the formation of a DNA-(5'-phosphotyrosyl)-enzyme intermediate and the expulsion of a 3'-OH DNA strand. The free DNA strand then undergoes passage around the unbroken strand, thus removing DNA supercoils. Finally, in the religation step, the DNA 3'-OH attacks the covalent intermediate to expel the active-site tyrosine and restore the DNA phosphodiester backbone.</text>
</comment>
<name>A0A0G1MGC1_9BACT</name>
<dbReference type="HAMAP" id="MF_00952">
    <property type="entry name" value="Topoisom_1_prok"/>
    <property type="match status" value="1"/>
</dbReference>
<dbReference type="NCBIfam" id="TIGR01051">
    <property type="entry name" value="topA_bact"/>
    <property type="match status" value="1"/>
</dbReference>
<gene>
    <name evidence="10" type="primary">topA</name>
    <name evidence="13" type="ORF">UX10_C0012G0058</name>
</gene>
<evidence type="ECO:0000256" key="2">
    <source>
        <dbReference type="ARBA" id="ARBA00009446"/>
    </source>
</evidence>
<evidence type="ECO:0000313" key="14">
    <source>
        <dbReference type="Proteomes" id="UP000033999"/>
    </source>
</evidence>
<evidence type="ECO:0000256" key="10">
    <source>
        <dbReference type="HAMAP-Rule" id="MF_00952"/>
    </source>
</evidence>
<feature type="site" description="Interaction with DNA" evidence="10">
    <location>
        <position position="493"/>
    </location>
</feature>
<keyword evidence="9 10" id="KW-0413">Isomerase</keyword>
<feature type="site" description="Interaction with DNA" evidence="10">
    <location>
        <position position="138"/>
    </location>
</feature>
<feature type="domain" description="Topo IA-type catalytic" evidence="12">
    <location>
        <begin position="127"/>
        <end position="563"/>
    </location>
</feature>
<dbReference type="Pfam" id="PF01131">
    <property type="entry name" value="Topoisom_bac"/>
    <property type="match status" value="1"/>
</dbReference>
<evidence type="ECO:0000256" key="6">
    <source>
        <dbReference type="ARBA" id="ARBA00022842"/>
    </source>
</evidence>
<dbReference type="InterPro" id="IPR013826">
    <property type="entry name" value="Topo_IA_cen_sub3"/>
</dbReference>
<dbReference type="InterPro" id="IPR003602">
    <property type="entry name" value="Topo_IA_DNA-bd_dom"/>
</dbReference>
<protein>
    <recommendedName>
        <fullName evidence="10">DNA topoisomerase 1</fullName>
        <ecNumber evidence="10">5.6.2.1</ecNumber>
    </recommendedName>
    <alternativeName>
        <fullName evidence="10">DNA topoisomerase I</fullName>
    </alternativeName>
</protein>
<keyword evidence="8 10" id="KW-0238">DNA-binding</keyword>
<dbReference type="PROSITE" id="PS00396">
    <property type="entry name" value="TOPO_IA_1"/>
    <property type="match status" value="1"/>
</dbReference>
<dbReference type="Gene3D" id="1.10.290.10">
    <property type="entry name" value="Topoisomerase I, domain 4"/>
    <property type="match status" value="1"/>
</dbReference>
<accession>A0A0G1MGC1</accession>
<evidence type="ECO:0000256" key="3">
    <source>
        <dbReference type="ARBA" id="ARBA00022723"/>
    </source>
</evidence>
<evidence type="ECO:0000259" key="12">
    <source>
        <dbReference type="PROSITE" id="PS52039"/>
    </source>
</evidence>
<dbReference type="InterPro" id="IPR013497">
    <property type="entry name" value="Topo_IA_cen"/>
</dbReference>
<comment type="subunit">
    <text evidence="10">Monomer.</text>
</comment>
<dbReference type="InterPro" id="IPR013498">
    <property type="entry name" value="Topo_IA_Znf"/>
</dbReference>
<dbReference type="InterPro" id="IPR034149">
    <property type="entry name" value="TOPRIM_TopoI"/>
</dbReference>
<feature type="site" description="Interaction with DNA" evidence="10">
    <location>
        <position position="31"/>
    </location>
</feature>
<organism evidence="13 14">
    <name type="scientific">Candidatus Magasanikbacteria bacterium GW2011_GWA2_45_39</name>
    <dbReference type="NCBI Taxonomy" id="1619041"/>
    <lineage>
        <taxon>Bacteria</taxon>
        <taxon>Candidatus Magasanikiibacteriota</taxon>
    </lineage>
</organism>
<dbReference type="InterPro" id="IPR006171">
    <property type="entry name" value="TOPRIM_dom"/>
</dbReference>
<dbReference type="PANTHER" id="PTHR42785:SF1">
    <property type="entry name" value="DNA TOPOISOMERASE"/>
    <property type="match status" value="1"/>
</dbReference>
<dbReference type="SMART" id="SM00493">
    <property type="entry name" value="TOPRIM"/>
    <property type="match status" value="1"/>
</dbReference>
<dbReference type="SUPFAM" id="SSF56712">
    <property type="entry name" value="Prokaryotic type I DNA topoisomerase"/>
    <property type="match status" value="1"/>
</dbReference>
<dbReference type="PANTHER" id="PTHR42785">
    <property type="entry name" value="DNA TOPOISOMERASE, TYPE IA, CORE"/>
    <property type="match status" value="1"/>
</dbReference>
<feature type="domain" description="Toprim" evidence="11">
    <location>
        <begin position="1"/>
        <end position="111"/>
    </location>
</feature>
<dbReference type="Proteomes" id="UP000033999">
    <property type="component" value="Unassembled WGS sequence"/>
</dbReference>
<keyword evidence="6" id="KW-0460">Magnesium</keyword>
<dbReference type="EMBL" id="LCKX01000012">
    <property type="protein sequence ID" value="KKU07376.1"/>
    <property type="molecule type" value="Genomic_DNA"/>
</dbReference>
<reference evidence="13 14" key="1">
    <citation type="journal article" date="2015" name="Nature">
        <title>rRNA introns, odd ribosomes, and small enigmatic genomes across a large radiation of phyla.</title>
        <authorList>
            <person name="Brown C.T."/>
            <person name="Hug L.A."/>
            <person name="Thomas B.C."/>
            <person name="Sharon I."/>
            <person name="Castelle C.J."/>
            <person name="Singh A."/>
            <person name="Wilkins M.J."/>
            <person name="Williams K.H."/>
            <person name="Banfield J.F."/>
        </authorList>
    </citation>
    <scope>NUCLEOTIDE SEQUENCE [LARGE SCALE GENOMIC DNA]</scope>
</reference>
<evidence type="ECO:0000256" key="5">
    <source>
        <dbReference type="ARBA" id="ARBA00022833"/>
    </source>
</evidence>
<dbReference type="PROSITE" id="PS50880">
    <property type="entry name" value="TOPRIM"/>
    <property type="match status" value="1"/>
</dbReference>
<dbReference type="InterPro" id="IPR023406">
    <property type="entry name" value="Topo_IA_AS"/>
</dbReference>
<dbReference type="Gene3D" id="3.40.50.140">
    <property type="match status" value="1"/>
</dbReference>
<dbReference type="Gene3D" id="3.30.65.10">
    <property type="entry name" value="Bacterial Topoisomerase I, domain 1"/>
    <property type="match status" value="3"/>
</dbReference>
<dbReference type="Pfam" id="PF01396">
    <property type="entry name" value="Zn_ribbon_Top1"/>
    <property type="match status" value="3"/>
</dbReference>
<dbReference type="CDD" id="cd00186">
    <property type="entry name" value="TOP1Ac"/>
    <property type="match status" value="1"/>
</dbReference>
<feature type="site" description="Interaction with DNA" evidence="10">
    <location>
        <position position="146"/>
    </location>
</feature>
<sequence length="741" mass="83096">MHLVIVESPTKAKTIGAYLGKSYKVVSSFGHIRDLPRSKLGVDVEHGFLPHYVVPRDKQKVVTELKALAKKTDDILFATDEDREGEAISWHLAAVLDVPEKKVKRLVFHEITKTAITEALKNARPLNMDMVDAQQARRIVDRLVGYELSPFLWKKIARGLSAGRVQSVAVRLIVEREREREAFKPESYWVIKGLFHPSARVDAEFEAKLHAIQGKTIDKLDINTAAYADKIVSASKKSAFTLSDIEEKKQTRSPSAPFTTSTLQQEANRRLGYSAKQTMMLAQRLYEGVSVPGEGTVGLITYMRTDSVNLSQEFVNRAREHVETVYGKEFVPSTPKKYITKSKLAQEAHEAIRPTHVHITPEKLGDKLESKLVRLYTLIWQRAIASQMADARLTQTSLEISTTTPPEQYTFKALGSIVDFAGFSAVFPLSTKESLLPAITKGETMTAKEITSEGKQTEPAARYNDATLVKALEEYDIGRPSTYAPTISTIIARGYVIRDEDRRLAPTDIAKLVNDVLVEHFPRVVDFKFTAQMENDLDEIAAGNKKWQPIVKDFYEPFKKNLTEKQEVLSKKELTEETTTEICDKCGKPMIIKTGRFGRFMACSGYPECKNTKPLPGTEGDLPAETTDEKCELCGSPLALKRGRFGKFWSCSRYPECKFIKKIQKTIGVKCPQCKEGDIVMKRSKRGRTFYACNRYPACKLALWGKPTGSPCTVCDASLVYGAKDTIQCSNKECPSKKKSK</sequence>
<evidence type="ECO:0000256" key="1">
    <source>
        <dbReference type="ARBA" id="ARBA00000213"/>
    </source>
</evidence>
<evidence type="ECO:0000256" key="8">
    <source>
        <dbReference type="ARBA" id="ARBA00023125"/>
    </source>
</evidence>
<evidence type="ECO:0000313" key="13">
    <source>
        <dbReference type="EMBL" id="KKU07376.1"/>
    </source>
</evidence>
<evidence type="ECO:0000256" key="4">
    <source>
        <dbReference type="ARBA" id="ARBA00022771"/>
    </source>
</evidence>
<dbReference type="Gene3D" id="2.70.20.10">
    <property type="entry name" value="Topoisomerase I, domain 3"/>
    <property type="match status" value="1"/>
</dbReference>
<keyword evidence="4" id="KW-0863">Zinc-finger</keyword>
<feature type="site" description="Interaction with DNA" evidence="10">
    <location>
        <position position="141"/>
    </location>
</feature>
<feature type="active site" description="O-(5'-phospho-DNA)-tyrosine intermediate" evidence="10">
    <location>
        <position position="302"/>
    </location>
</feature>
<dbReference type="SMART" id="SM00436">
    <property type="entry name" value="TOP1Bc"/>
    <property type="match status" value="1"/>
</dbReference>
<keyword evidence="3" id="KW-0479">Metal-binding</keyword>
<dbReference type="InterPro" id="IPR028612">
    <property type="entry name" value="Topoisom_1_IA"/>
</dbReference>
<dbReference type="Pfam" id="PF01751">
    <property type="entry name" value="Toprim"/>
    <property type="match status" value="1"/>
</dbReference>
<dbReference type="AlphaFoldDB" id="A0A0G1MGC1"/>
<evidence type="ECO:0000259" key="11">
    <source>
        <dbReference type="PROSITE" id="PS50880"/>
    </source>
</evidence>
<dbReference type="CDD" id="cd03363">
    <property type="entry name" value="TOPRIM_TopoIA_TopoI"/>
    <property type="match status" value="1"/>
</dbReference>
<dbReference type="SMART" id="SM00437">
    <property type="entry name" value="TOP1Ac"/>
    <property type="match status" value="1"/>
</dbReference>
<dbReference type="GO" id="GO:0003917">
    <property type="term" value="F:DNA topoisomerase type I (single strand cut, ATP-independent) activity"/>
    <property type="evidence" value="ECO:0007669"/>
    <property type="project" value="UniProtKB-UniRule"/>
</dbReference>
<dbReference type="EC" id="5.6.2.1" evidence="10"/>
<comment type="similarity">
    <text evidence="2 10">Belongs to the type IA topoisomerase family.</text>
</comment>
<feature type="site" description="Interaction with DNA" evidence="10">
    <location>
        <position position="304"/>
    </location>
</feature>
<comment type="catalytic activity">
    <reaction evidence="1 10">
        <text>ATP-independent breakage of single-stranded DNA, followed by passage and rejoining.</text>
        <dbReference type="EC" id="5.6.2.1"/>
    </reaction>
</comment>
<dbReference type="InterPro" id="IPR023405">
    <property type="entry name" value="Topo_IA_core_domain"/>
</dbReference>
<keyword evidence="7 10" id="KW-0799">Topoisomerase</keyword>
<dbReference type="SUPFAM" id="SSF57783">
    <property type="entry name" value="Zinc beta-ribbon"/>
    <property type="match status" value="2"/>
</dbReference>
<dbReference type="GO" id="GO:0006265">
    <property type="term" value="P:DNA topological change"/>
    <property type="evidence" value="ECO:0007669"/>
    <property type="project" value="UniProtKB-UniRule"/>
</dbReference>
<dbReference type="PATRIC" id="fig|1619041.3.peg.456"/>
<dbReference type="InterPro" id="IPR013824">
    <property type="entry name" value="Topo_IA_cen_sub1"/>
</dbReference>
<evidence type="ECO:0000256" key="7">
    <source>
        <dbReference type="ARBA" id="ARBA00023029"/>
    </source>
</evidence>
<dbReference type="PROSITE" id="PS52039">
    <property type="entry name" value="TOPO_IA_2"/>
    <property type="match status" value="1"/>
</dbReference>
<dbReference type="GO" id="GO:0008270">
    <property type="term" value="F:zinc ion binding"/>
    <property type="evidence" value="ECO:0007669"/>
    <property type="project" value="UniProtKB-KW"/>
</dbReference>
<dbReference type="Gene3D" id="1.10.460.10">
    <property type="entry name" value="Topoisomerase I, domain 2"/>
    <property type="match status" value="1"/>
</dbReference>
<evidence type="ECO:0000256" key="9">
    <source>
        <dbReference type="ARBA" id="ARBA00023235"/>
    </source>
</evidence>
<feature type="site" description="Interaction with DNA" evidence="10">
    <location>
        <position position="137"/>
    </location>
</feature>
<proteinExistence type="inferred from homology"/>
<dbReference type="GO" id="GO:0005694">
    <property type="term" value="C:chromosome"/>
    <property type="evidence" value="ECO:0007669"/>
    <property type="project" value="InterPro"/>
</dbReference>